<sequence length="87" mass="9463">MTALPSTTKSRRPTGWSPAGYTTIRGTTTPVLGLREGTWLRCEDGRYFLEGMERGARLFRRDEAPVEYSAPAELTGVLPGAEGSLTS</sequence>
<dbReference type="EMBL" id="CP015970">
    <property type="protein sequence ID" value="AOZ46898.1"/>
    <property type="molecule type" value="Genomic_DNA"/>
</dbReference>
<dbReference type="Proteomes" id="UP000178666">
    <property type="component" value="Chromosome"/>
</dbReference>
<evidence type="ECO:0000313" key="5">
    <source>
        <dbReference type="Proteomes" id="UP000178666"/>
    </source>
</evidence>
<gene>
    <name evidence="3" type="ORF">A8L58_09540</name>
    <name evidence="2" type="ORF">AXH35_08085</name>
</gene>
<reference evidence="3 5" key="1">
    <citation type="journal article" date="2016" name="Plant Dis.">
        <title>Improved production of propionic acid using genome shuffling.</title>
        <authorList>
            <person name="Luna-Flores C.H."/>
            <person name="Palfreyman R.W."/>
            <person name="Kromer J.O."/>
            <person name="Nielsen L.K."/>
            <person name="Marcellin E."/>
        </authorList>
    </citation>
    <scope>NUCLEOTIDE SEQUENCE [LARGE SCALE GENOMIC DNA]</scope>
    <source>
        <strain evidence="3 5">F3E8</strain>
    </source>
</reference>
<keyword evidence="5" id="KW-1185">Reference proteome</keyword>
<evidence type="ECO:0000313" key="2">
    <source>
        <dbReference type="EMBL" id="AMS05423.1"/>
    </source>
</evidence>
<dbReference type="EMBL" id="CP014352">
    <property type="protein sequence ID" value="AMS05423.1"/>
    <property type="molecule type" value="Genomic_DNA"/>
</dbReference>
<evidence type="ECO:0000256" key="1">
    <source>
        <dbReference type="SAM" id="MobiDB-lite"/>
    </source>
</evidence>
<evidence type="ECO:0000313" key="3">
    <source>
        <dbReference type="EMBL" id="AOZ46898.1"/>
    </source>
</evidence>
<feature type="region of interest" description="Disordered" evidence="1">
    <location>
        <begin position="1"/>
        <end position="22"/>
    </location>
</feature>
<protein>
    <submittedName>
        <fullName evidence="2">Uncharacterized protein</fullName>
    </submittedName>
</protein>
<evidence type="ECO:0000313" key="4">
    <source>
        <dbReference type="Proteomes" id="UP000075221"/>
    </source>
</evidence>
<accession>A0AAC8YEV6</accession>
<dbReference type="AlphaFoldDB" id="A0AAC8YEV6"/>
<proteinExistence type="predicted"/>
<organism evidence="2 4">
    <name type="scientific">Acidipropionibacterium acidipropionici</name>
    <dbReference type="NCBI Taxonomy" id="1748"/>
    <lineage>
        <taxon>Bacteria</taxon>
        <taxon>Bacillati</taxon>
        <taxon>Actinomycetota</taxon>
        <taxon>Actinomycetes</taxon>
        <taxon>Propionibacteriales</taxon>
        <taxon>Propionibacteriaceae</taxon>
        <taxon>Acidipropionibacterium</taxon>
    </lineage>
</organism>
<dbReference type="Proteomes" id="UP000075221">
    <property type="component" value="Chromosome"/>
</dbReference>
<name>A0AAC8YEV6_9ACTN</name>
<reference evidence="2 4" key="2">
    <citation type="submission" date="2016-02" db="EMBL/GenBank/DDBJ databases">
        <title>Complete Genome Sequence of Propionibacterium acidipropionici ATCC 55737.</title>
        <authorList>
            <person name="Luna Flores C.H."/>
            <person name="Nielsen L.K."/>
            <person name="Marcellin E."/>
        </authorList>
    </citation>
    <scope>NUCLEOTIDE SEQUENCE [LARGE SCALE GENOMIC DNA]</scope>
    <source>
        <strain evidence="2 4">ATCC 55737</strain>
    </source>
</reference>